<feature type="signal peptide" evidence="2">
    <location>
        <begin position="1"/>
        <end position="24"/>
    </location>
</feature>
<dbReference type="OrthoDB" id="6409159at2759"/>
<dbReference type="InterPro" id="IPR003172">
    <property type="entry name" value="ML_dom"/>
</dbReference>
<dbReference type="Gene3D" id="2.70.220.10">
    <property type="entry name" value="Ganglioside GM2 activator"/>
    <property type="match status" value="1"/>
</dbReference>
<dbReference type="SUPFAM" id="SSF63707">
    <property type="entry name" value="Ganglioside M2 (gm2) activator"/>
    <property type="match status" value="1"/>
</dbReference>
<dbReference type="EnsemblMetazoa" id="XM_038216249.1">
    <property type="protein sequence ID" value="XP_038072177.1"/>
    <property type="gene ID" value="LOC119740811"/>
</dbReference>
<dbReference type="GO" id="GO:0008047">
    <property type="term" value="F:enzyme activator activity"/>
    <property type="evidence" value="ECO:0007669"/>
    <property type="project" value="InterPro"/>
</dbReference>
<dbReference type="GO" id="GO:0005319">
    <property type="term" value="F:lipid transporter activity"/>
    <property type="evidence" value="ECO:0007669"/>
    <property type="project" value="TreeGrafter"/>
</dbReference>
<sequence>MMTHQPAFCCFVLSLMLLIGGSEAKFSWKPCDDSPAGSALNVLQLSLTPDPIQTDAFAYADFEAGITRNLTAPLTMSLEINKIVHLFWLYKTEISVPCMSWLGDYGIGSCTYEVCEMCDHFYQLYGCPAEYTDNGIPCTCPFRAGVYSSLVRPRIPVYLDTSSVPLVPNMFLNGDYRTTVRLSDSTGIVGCIEYENSITNI</sequence>
<dbReference type="PANTHER" id="PTHR17357:SF0">
    <property type="entry name" value="GANGLIOSIDE GM2 ACTIVATOR"/>
    <property type="match status" value="1"/>
</dbReference>
<dbReference type="PANTHER" id="PTHR17357">
    <property type="entry name" value="GM2 GANGLIOSIDE ACTIVATOR PROTEIN"/>
    <property type="match status" value="1"/>
</dbReference>
<evidence type="ECO:0000313" key="5">
    <source>
        <dbReference type="Proteomes" id="UP000887568"/>
    </source>
</evidence>
<name>A0A914B9Q6_PATMI</name>
<organism evidence="4 5">
    <name type="scientific">Patiria miniata</name>
    <name type="common">Bat star</name>
    <name type="synonym">Asterina miniata</name>
    <dbReference type="NCBI Taxonomy" id="46514"/>
    <lineage>
        <taxon>Eukaryota</taxon>
        <taxon>Metazoa</taxon>
        <taxon>Echinodermata</taxon>
        <taxon>Eleutherozoa</taxon>
        <taxon>Asterozoa</taxon>
        <taxon>Asteroidea</taxon>
        <taxon>Valvatacea</taxon>
        <taxon>Valvatida</taxon>
        <taxon>Asterinidae</taxon>
        <taxon>Patiria</taxon>
    </lineage>
</organism>
<feature type="chain" id="PRO_5037010271" description="MD-2-related lipid-recognition domain-containing protein" evidence="2">
    <location>
        <begin position="25"/>
        <end position="201"/>
    </location>
</feature>
<feature type="domain" description="MD-2-related lipid-recognition" evidence="3">
    <location>
        <begin position="26"/>
        <end position="198"/>
    </location>
</feature>
<dbReference type="Pfam" id="PF02221">
    <property type="entry name" value="E1_DerP2_DerF2"/>
    <property type="match status" value="1"/>
</dbReference>
<dbReference type="GeneID" id="119740811"/>
<keyword evidence="5" id="KW-1185">Reference proteome</keyword>
<evidence type="ECO:0000256" key="1">
    <source>
        <dbReference type="ARBA" id="ARBA00022729"/>
    </source>
</evidence>
<dbReference type="GO" id="GO:0006689">
    <property type="term" value="P:ganglioside catabolic process"/>
    <property type="evidence" value="ECO:0007669"/>
    <property type="project" value="InterPro"/>
</dbReference>
<proteinExistence type="predicted"/>
<dbReference type="InterPro" id="IPR036846">
    <property type="entry name" value="GM2-AP_sf"/>
</dbReference>
<dbReference type="InterPro" id="IPR028996">
    <property type="entry name" value="GM2-AP"/>
</dbReference>
<dbReference type="RefSeq" id="XP_038072177.1">
    <property type="nucleotide sequence ID" value="XM_038216249.1"/>
</dbReference>
<protein>
    <recommendedName>
        <fullName evidence="3">MD-2-related lipid-recognition domain-containing protein</fullName>
    </recommendedName>
</protein>
<evidence type="ECO:0000313" key="4">
    <source>
        <dbReference type="EnsemblMetazoa" id="XP_038072177.1"/>
    </source>
</evidence>
<accession>A0A914B9Q6</accession>
<evidence type="ECO:0000259" key="3">
    <source>
        <dbReference type="Pfam" id="PF02221"/>
    </source>
</evidence>
<keyword evidence="1 2" id="KW-0732">Signal</keyword>
<reference evidence="4" key="1">
    <citation type="submission" date="2022-11" db="UniProtKB">
        <authorList>
            <consortium name="EnsemblMetazoa"/>
        </authorList>
    </citation>
    <scope>IDENTIFICATION</scope>
</reference>
<dbReference type="GO" id="GO:0009898">
    <property type="term" value="C:cytoplasmic side of plasma membrane"/>
    <property type="evidence" value="ECO:0007669"/>
    <property type="project" value="TreeGrafter"/>
</dbReference>
<dbReference type="AlphaFoldDB" id="A0A914B9Q6"/>
<evidence type="ECO:0000256" key="2">
    <source>
        <dbReference type="SAM" id="SignalP"/>
    </source>
</evidence>
<dbReference type="Proteomes" id="UP000887568">
    <property type="component" value="Unplaced"/>
</dbReference>